<evidence type="ECO:0000313" key="2">
    <source>
        <dbReference type="Proteomes" id="UP000807159"/>
    </source>
</evidence>
<name>A0A8T2Z8F7_POPDE</name>
<reference evidence="1" key="1">
    <citation type="journal article" date="2021" name="J. Hered.">
        <title>Genome Assembly of Salicaceae Populus deltoides (Eastern Cottonwood) I-69 Based on Nanopore Sequencing and Hi-C Technologies.</title>
        <authorList>
            <person name="Bai S."/>
            <person name="Wu H."/>
            <person name="Zhang J."/>
            <person name="Pan Z."/>
            <person name="Zhao W."/>
            <person name="Li Z."/>
            <person name="Tong C."/>
        </authorList>
    </citation>
    <scope>NUCLEOTIDE SEQUENCE</scope>
    <source>
        <tissue evidence="1">Leaf</tissue>
    </source>
</reference>
<dbReference type="SUPFAM" id="SSF55826">
    <property type="entry name" value="YbaK/ProRS associated domain"/>
    <property type="match status" value="1"/>
</dbReference>
<accession>A0A8T2Z8F7</accession>
<keyword evidence="2" id="KW-1185">Reference proteome</keyword>
<protein>
    <recommendedName>
        <fullName evidence="3">YbaK/aminoacyl-tRNA synthetase-associated domain-containing protein</fullName>
    </recommendedName>
</protein>
<sequence length="219" mass="24606">MINSSNFQLKIQEAPLMEPQLAELERLQTRILNRISKLELSLSTQNNNNNNLSACDGGDTTEARLSNILRSNGVKDFAFKKVSSDYYEWPLESRRDVLGAASIDHLCKSIVLVNTQAPSNITDCSDCNNSKYYIVVVQYTARFNAETVKNYLYALNDGKIAKKRFNLRLAPEETSMKLTGYGHNAVTCIGMKTNIPVNILTISSQHCLGRRNELISCYI</sequence>
<proteinExistence type="predicted"/>
<gene>
    <name evidence="1" type="ORF">H0E87_006769</name>
</gene>
<dbReference type="GO" id="GO:0002161">
    <property type="term" value="F:aminoacyl-tRNA deacylase activity"/>
    <property type="evidence" value="ECO:0007669"/>
    <property type="project" value="InterPro"/>
</dbReference>
<dbReference type="Proteomes" id="UP000807159">
    <property type="component" value="Chromosome 3"/>
</dbReference>
<evidence type="ECO:0000313" key="1">
    <source>
        <dbReference type="EMBL" id="KAH8513625.1"/>
    </source>
</evidence>
<evidence type="ECO:0008006" key="3">
    <source>
        <dbReference type="Google" id="ProtNLM"/>
    </source>
</evidence>
<dbReference type="PANTHER" id="PTHR30411">
    <property type="entry name" value="CYTOPLASMIC PROTEIN"/>
    <property type="match status" value="1"/>
</dbReference>
<dbReference type="AlphaFoldDB" id="A0A8T2Z8F7"/>
<dbReference type="InterPro" id="IPR036754">
    <property type="entry name" value="YbaK/aa-tRNA-synt-asso_dom_sf"/>
</dbReference>
<organism evidence="1 2">
    <name type="scientific">Populus deltoides</name>
    <name type="common">Eastern poplar</name>
    <name type="synonym">Eastern cottonwood</name>
    <dbReference type="NCBI Taxonomy" id="3696"/>
    <lineage>
        <taxon>Eukaryota</taxon>
        <taxon>Viridiplantae</taxon>
        <taxon>Streptophyta</taxon>
        <taxon>Embryophyta</taxon>
        <taxon>Tracheophyta</taxon>
        <taxon>Spermatophyta</taxon>
        <taxon>Magnoliopsida</taxon>
        <taxon>eudicotyledons</taxon>
        <taxon>Gunneridae</taxon>
        <taxon>Pentapetalae</taxon>
        <taxon>rosids</taxon>
        <taxon>fabids</taxon>
        <taxon>Malpighiales</taxon>
        <taxon>Salicaceae</taxon>
        <taxon>Saliceae</taxon>
        <taxon>Populus</taxon>
    </lineage>
</organism>
<dbReference type="PANTHER" id="PTHR30411:SF4">
    <property type="entry name" value="YBAK_AMINOACYL-TRNA SYNTHETASE-ASSOCIATED DOMAIN-CONTAINING PROTEIN"/>
    <property type="match status" value="1"/>
</dbReference>
<comment type="caution">
    <text evidence="1">The sequence shown here is derived from an EMBL/GenBank/DDBJ whole genome shotgun (WGS) entry which is preliminary data.</text>
</comment>
<dbReference type="CDD" id="cd04332">
    <property type="entry name" value="YbaK_like"/>
    <property type="match status" value="1"/>
</dbReference>
<dbReference type="EMBL" id="JACEGQ020000003">
    <property type="protein sequence ID" value="KAH8513625.1"/>
    <property type="molecule type" value="Genomic_DNA"/>
</dbReference>
<dbReference type="Gene3D" id="3.90.960.10">
    <property type="entry name" value="YbaK/aminoacyl-tRNA synthetase-associated domain"/>
    <property type="match status" value="1"/>
</dbReference>